<dbReference type="AlphaFoldDB" id="A0A915KMG9"/>
<organism evidence="1 2">
    <name type="scientific">Romanomermis culicivorax</name>
    <name type="common">Nematode worm</name>
    <dbReference type="NCBI Taxonomy" id="13658"/>
    <lineage>
        <taxon>Eukaryota</taxon>
        <taxon>Metazoa</taxon>
        <taxon>Ecdysozoa</taxon>
        <taxon>Nematoda</taxon>
        <taxon>Enoplea</taxon>
        <taxon>Dorylaimia</taxon>
        <taxon>Mermithida</taxon>
        <taxon>Mermithoidea</taxon>
        <taxon>Mermithidae</taxon>
        <taxon>Romanomermis</taxon>
    </lineage>
</organism>
<sequence length="76" mass="9024">MWRIEICDRKVPRKRKAKKRKPTRKDYSISQDVLDLAEKVVDHSKPHQLNKLSWKSKAEQVKDNGFSQFKGDQRMG</sequence>
<evidence type="ECO:0000313" key="1">
    <source>
        <dbReference type="Proteomes" id="UP000887565"/>
    </source>
</evidence>
<proteinExistence type="predicted"/>
<dbReference type="Proteomes" id="UP000887565">
    <property type="component" value="Unplaced"/>
</dbReference>
<dbReference type="WBParaSite" id="nRc.2.0.1.t39239-RA">
    <property type="protein sequence ID" value="nRc.2.0.1.t39239-RA"/>
    <property type="gene ID" value="nRc.2.0.1.g39239"/>
</dbReference>
<name>A0A915KMG9_ROMCU</name>
<accession>A0A915KMG9</accession>
<reference evidence="2" key="1">
    <citation type="submission" date="2022-11" db="UniProtKB">
        <authorList>
            <consortium name="WormBaseParasite"/>
        </authorList>
    </citation>
    <scope>IDENTIFICATION</scope>
</reference>
<evidence type="ECO:0000313" key="2">
    <source>
        <dbReference type="WBParaSite" id="nRc.2.0.1.t39239-RA"/>
    </source>
</evidence>
<protein>
    <submittedName>
        <fullName evidence="2">Uncharacterized protein</fullName>
    </submittedName>
</protein>
<keyword evidence="1" id="KW-1185">Reference proteome</keyword>